<protein>
    <submittedName>
        <fullName evidence="7">TetR family transcriptional regulator</fullName>
    </submittedName>
</protein>
<feature type="DNA-binding region" description="H-T-H motif" evidence="4">
    <location>
        <begin position="31"/>
        <end position="50"/>
    </location>
</feature>
<comment type="caution">
    <text evidence="7">The sequence shown here is derived from an EMBL/GenBank/DDBJ whole genome shotgun (WGS) entry which is preliminary data.</text>
</comment>
<evidence type="ECO:0000256" key="5">
    <source>
        <dbReference type="SAM" id="MobiDB-lite"/>
    </source>
</evidence>
<organism evidence="7 8">
    <name type="scientific">Streptomyces asoensis</name>
    <dbReference type="NCBI Taxonomy" id="249586"/>
    <lineage>
        <taxon>Bacteria</taxon>
        <taxon>Bacillati</taxon>
        <taxon>Actinomycetota</taxon>
        <taxon>Actinomycetes</taxon>
        <taxon>Kitasatosporales</taxon>
        <taxon>Streptomycetaceae</taxon>
        <taxon>Streptomyces</taxon>
    </lineage>
</organism>
<sequence length="237" mass="25428">MVKQERAARTRHALIQAAAAVFAEDGFTPASLSTISRRAGVSNGALHFHFASKHALAEAVTAEAARTVRCITDRAQEGQAHSLQCVVDATHELMSRLADDIVLRAGFELAALPARRRESSLRTQWQHWVEDSFRRAEHSGSLAHGVSWADGARVVVAATAGFEVLGGGDVSWLSRPSVTRLWEVLLPRLAGRAGLEALVCAGSPPPPGPPAREHPALEHPSRAHPAQEPPVQTRPAQ</sequence>
<dbReference type="Proteomes" id="UP000649259">
    <property type="component" value="Unassembled WGS sequence"/>
</dbReference>
<dbReference type="InterPro" id="IPR036271">
    <property type="entry name" value="Tet_transcr_reg_TetR-rel_C_sf"/>
</dbReference>
<dbReference type="GeneID" id="91475433"/>
<feature type="region of interest" description="Disordered" evidence="5">
    <location>
        <begin position="200"/>
        <end position="237"/>
    </location>
</feature>
<dbReference type="PRINTS" id="PR00455">
    <property type="entry name" value="HTHTETR"/>
</dbReference>
<dbReference type="PROSITE" id="PS50977">
    <property type="entry name" value="HTH_TETR_2"/>
    <property type="match status" value="1"/>
</dbReference>
<evidence type="ECO:0000259" key="6">
    <source>
        <dbReference type="PROSITE" id="PS50977"/>
    </source>
</evidence>
<reference evidence="8" key="1">
    <citation type="submission" date="2023-07" db="EMBL/GenBank/DDBJ databases">
        <title>Whole genome shotgun sequence of Streptomyces cacaoi subsp. asoensis NBRC 13813.</title>
        <authorList>
            <person name="Komaki H."/>
            <person name="Tamura T."/>
        </authorList>
    </citation>
    <scope>NUCLEOTIDE SEQUENCE [LARGE SCALE GENOMIC DNA]</scope>
    <source>
        <strain evidence="8">NBRC 13813</strain>
    </source>
</reference>
<dbReference type="InterPro" id="IPR001647">
    <property type="entry name" value="HTH_TetR"/>
</dbReference>
<feature type="domain" description="HTH tetR-type" evidence="6">
    <location>
        <begin position="8"/>
        <end position="68"/>
    </location>
</feature>
<keyword evidence="2 4" id="KW-0238">DNA-binding</keyword>
<evidence type="ECO:0000313" key="8">
    <source>
        <dbReference type="Proteomes" id="UP000649259"/>
    </source>
</evidence>
<gene>
    <name evidence="7" type="ORF">Saso_77010</name>
</gene>
<dbReference type="InterPro" id="IPR009057">
    <property type="entry name" value="Homeodomain-like_sf"/>
</dbReference>
<dbReference type="PANTHER" id="PTHR30055:SF234">
    <property type="entry name" value="HTH-TYPE TRANSCRIPTIONAL REGULATOR BETI"/>
    <property type="match status" value="1"/>
</dbReference>
<proteinExistence type="predicted"/>
<dbReference type="EMBL" id="BNEB01000006">
    <property type="protein sequence ID" value="GHI66051.1"/>
    <property type="molecule type" value="Genomic_DNA"/>
</dbReference>
<dbReference type="SUPFAM" id="SSF48498">
    <property type="entry name" value="Tetracyclin repressor-like, C-terminal domain"/>
    <property type="match status" value="1"/>
</dbReference>
<dbReference type="NCBIfam" id="NF041196">
    <property type="entry name" value="ScbR_bind_reg"/>
    <property type="match status" value="1"/>
</dbReference>
<evidence type="ECO:0000313" key="7">
    <source>
        <dbReference type="EMBL" id="GHI66051.1"/>
    </source>
</evidence>
<dbReference type="SUPFAM" id="SSF46689">
    <property type="entry name" value="Homeodomain-like"/>
    <property type="match status" value="1"/>
</dbReference>
<accession>A0ABQ3SD37</accession>
<keyword evidence="1" id="KW-0805">Transcription regulation</keyword>
<dbReference type="Pfam" id="PF00440">
    <property type="entry name" value="TetR_N"/>
    <property type="match status" value="1"/>
</dbReference>
<evidence type="ECO:0000256" key="1">
    <source>
        <dbReference type="ARBA" id="ARBA00023015"/>
    </source>
</evidence>
<dbReference type="InterPro" id="IPR047923">
    <property type="entry name" value="ArpA-like"/>
</dbReference>
<evidence type="ECO:0000256" key="4">
    <source>
        <dbReference type="PROSITE-ProRule" id="PRU00335"/>
    </source>
</evidence>
<dbReference type="InterPro" id="IPR050109">
    <property type="entry name" value="HTH-type_TetR-like_transc_reg"/>
</dbReference>
<keyword evidence="8" id="KW-1185">Reference proteome</keyword>
<feature type="compositionally biased region" description="Basic and acidic residues" evidence="5">
    <location>
        <begin position="211"/>
        <end position="221"/>
    </location>
</feature>
<keyword evidence="3" id="KW-0804">Transcription</keyword>
<dbReference type="PROSITE" id="PS01081">
    <property type="entry name" value="HTH_TETR_1"/>
    <property type="match status" value="1"/>
</dbReference>
<dbReference type="PANTHER" id="PTHR30055">
    <property type="entry name" value="HTH-TYPE TRANSCRIPTIONAL REGULATOR RUTR"/>
    <property type="match status" value="1"/>
</dbReference>
<evidence type="ECO:0000256" key="2">
    <source>
        <dbReference type="ARBA" id="ARBA00023125"/>
    </source>
</evidence>
<evidence type="ECO:0000256" key="3">
    <source>
        <dbReference type="ARBA" id="ARBA00023163"/>
    </source>
</evidence>
<name>A0ABQ3SD37_9ACTN</name>
<dbReference type="RefSeq" id="WP_189928735.1">
    <property type="nucleotide sequence ID" value="NZ_BMSI01000036.1"/>
</dbReference>
<dbReference type="Gene3D" id="1.10.357.10">
    <property type="entry name" value="Tetracycline Repressor, domain 2"/>
    <property type="match status" value="1"/>
</dbReference>
<dbReference type="InterPro" id="IPR023772">
    <property type="entry name" value="DNA-bd_HTH_TetR-type_CS"/>
</dbReference>